<evidence type="ECO:0000256" key="1">
    <source>
        <dbReference type="ARBA" id="ARBA00022729"/>
    </source>
</evidence>
<dbReference type="PANTHER" id="PTHR35535">
    <property type="entry name" value="HEAT SHOCK PROTEIN HSLJ"/>
    <property type="match status" value="1"/>
</dbReference>
<dbReference type="HOGENOM" id="CLU_070029_0_0_4"/>
<dbReference type="PROSITE" id="PS51257">
    <property type="entry name" value="PROKAR_LIPOPROTEIN"/>
    <property type="match status" value="1"/>
</dbReference>
<dbReference type="Proteomes" id="UP000002186">
    <property type="component" value="Chromosome"/>
</dbReference>
<evidence type="ECO:0000259" key="5">
    <source>
        <dbReference type="Pfam" id="PF03724"/>
    </source>
</evidence>
<name>C4KD92_THASP</name>
<dbReference type="InterPro" id="IPR018660">
    <property type="entry name" value="MliC"/>
</dbReference>
<accession>C4KD92</accession>
<dbReference type="STRING" id="85643.Tmz1t_3920"/>
<keyword evidence="3" id="KW-0564">Palmitate</keyword>
<feature type="domain" description="C-type lysozyme inhibitor" evidence="6">
    <location>
        <begin position="69"/>
        <end position="130"/>
    </location>
</feature>
<evidence type="ECO:0000256" key="4">
    <source>
        <dbReference type="ARBA" id="ARBA00023288"/>
    </source>
</evidence>
<dbReference type="KEGG" id="tmz:Tmz1t_3920"/>
<keyword evidence="1" id="KW-0732">Signal</keyword>
<evidence type="ECO:0000259" key="6">
    <source>
        <dbReference type="Pfam" id="PF09864"/>
    </source>
</evidence>
<keyword evidence="8" id="KW-1185">Reference proteome</keyword>
<dbReference type="InterPro" id="IPR005184">
    <property type="entry name" value="DUF306_Meta_HslJ"/>
</dbReference>
<dbReference type="PANTHER" id="PTHR35535:SF1">
    <property type="entry name" value="HEAT SHOCK PROTEIN HSLJ"/>
    <property type="match status" value="1"/>
</dbReference>
<dbReference type="SUPFAM" id="SSF141488">
    <property type="entry name" value="YdhA-like"/>
    <property type="match status" value="1"/>
</dbReference>
<dbReference type="eggNOG" id="COG3650">
    <property type="taxonomic scope" value="Bacteria"/>
</dbReference>
<dbReference type="Pfam" id="PF09864">
    <property type="entry name" value="MliC"/>
    <property type="match status" value="1"/>
</dbReference>
<evidence type="ECO:0000313" key="8">
    <source>
        <dbReference type="Proteomes" id="UP000002186"/>
    </source>
</evidence>
<dbReference type="AlphaFoldDB" id="C4KD92"/>
<evidence type="ECO:0008006" key="9">
    <source>
        <dbReference type="Google" id="ProtNLM"/>
    </source>
</evidence>
<feature type="domain" description="DUF306" evidence="5">
    <location>
        <begin position="239"/>
        <end position="343"/>
    </location>
</feature>
<reference evidence="7 8" key="2">
    <citation type="journal article" date="2012" name="Stand. Genomic Sci.">
        <title>Complete genome sequence of Thauera aminoaromatica strain MZ1T.</title>
        <authorList>
            <person name="Jiang K."/>
            <person name="Sanseverino J."/>
            <person name="Chauhan A."/>
            <person name="Lucas S."/>
            <person name="Copeland A."/>
            <person name="Lapidus A."/>
            <person name="Del Rio T.G."/>
            <person name="Dalin E."/>
            <person name="Tice H."/>
            <person name="Bruce D."/>
            <person name="Goodwin L."/>
            <person name="Pitluck S."/>
            <person name="Sims D."/>
            <person name="Brettin T."/>
            <person name="Detter J.C."/>
            <person name="Han C."/>
            <person name="Chang Y.J."/>
            <person name="Larimer F."/>
            <person name="Land M."/>
            <person name="Hauser L."/>
            <person name="Kyrpides N.C."/>
            <person name="Mikhailova N."/>
            <person name="Moser S."/>
            <person name="Jegier P."/>
            <person name="Close D."/>
            <person name="Debruyn J.M."/>
            <person name="Wang Y."/>
            <person name="Layton A.C."/>
            <person name="Allen M.S."/>
            <person name="Sayler G.S."/>
        </authorList>
    </citation>
    <scope>NUCLEOTIDE SEQUENCE [LARGE SCALE GENOMIC DNA]</scope>
    <source>
        <strain evidence="7 8">MZ1T</strain>
    </source>
</reference>
<dbReference type="Pfam" id="PF03724">
    <property type="entry name" value="META"/>
    <property type="match status" value="1"/>
</dbReference>
<keyword evidence="4" id="KW-0449">Lipoprotein</keyword>
<proteinExistence type="predicted"/>
<evidence type="ECO:0000256" key="2">
    <source>
        <dbReference type="ARBA" id="ARBA00023136"/>
    </source>
</evidence>
<dbReference type="Gene3D" id="2.40.128.200">
    <property type="match status" value="1"/>
</dbReference>
<reference evidence="8" key="1">
    <citation type="submission" date="2009-05" db="EMBL/GenBank/DDBJ databases">
        <title>Complete sequence of chromosome of Thauera sp. MZ1T.</title>
        <authorList>
            <consortium name="US DOE Joint Genome Institute"/>
            <person name="Lucas S."/>
            <person name="Copeland A."/>
            <person name="Lapidus A."/>
            <person name="Glavina del Rio T."/>
            <person name="Dalin E."/>
            <person name="Tice H."/>
            <person name="Bruce D."/>
            <person name="Goodwin L."/>
            <person name="Pitluck S."/>
            <person name="Sims D."/>
            <person name="Brettin T."/>
            <person name="Detter J.C."/>
            <person name="Han C."/>
            <person name="Larimer F."/>
            <person name="Land M."/>
            <person name="Hauser L."/>
            <person name="Kyrpides N."/>
            <person name="Mikhailova N."/>
            <person name="Sayler G.S."/>
        </authorList>
    </citation>
    <scope>NUCLEOTIDE SEQUENCE [LARGE SCALE GENOMIC DNA]</scope>
    <source>
        <strain evidence="8">MZ1T</strain>
    </source>
</reference>
<dbReference type="InterPro" id="IPR038670">
    <property type="entry name" value="HslJ-like_sf"/>
</dbReference>
<gene>
    <name evidence="7" type="ordered locus">Tmz1t_3920</name>
</gene>
<dbReference type="Gene3D" id="2.40.128.270">
    <property type="match status" value="1"/>
</dbReference>
<keyword evidence="2" id="KW-0472">Membrane</keyword>
<evidence type="ECO:0000313" key="7">
    <source>
        <dbReference type="EMBL" id="ACR02503.1"/>
    </source>
</evidence>
<protein>
    <recommendedName>
        <fullName evidence="9">DUF306 domain-containing protein</fullName>
    </recommendedName>
</protein>
<dbReference type="EMBL" id="CP001281">
    <property type="protein sequence ID" value="ACR02503.1"/>
    <property type="molecule type" value="Genomic_DNA"/>
</dbReference>
<dbReference type="InterPro" id="IPR053147">
    <property type="entry name" value="Hsp_HslJ-like"/>
</dbReference>
<evidence type="ECO:0000256" key="3">
    <source>
        <dbReference type="ARBA" id="ARBA00023139"/>
    </source>
</evidence>
<sequence length="351" mass="37220">MTDRLSLSSSLAMKISSLLGLGLLAGLVGGCSLFRPAAPALAAEASPQAVAERPADPTPALDPQPPLEFRCGERRVELRHFGELATLGVDGKVFTLRPERSASGMRMVSVDDERTGIWVKGNSARLSLAGVEQPECRRVAEKPLFRAVGNEPAWRLDIGAHGLELIADGGASRAFAAAPLIVEAAGMRSYQGTSVGGELEALVFERLCVDTMSGMTHPNSVEVRWQDHVLRGCGGDPAQLLQGEPWAVVELDGRAVADPARVTLAFAADGRLAGLAACNRYFGSYVLSGEGLRLSPLGATRMACEPRAMEDEQRFMAAAARVTGFAIAGDGGLELRAGDRVVMRARRMGER</sequence>
<dbReference type="InterPro" id="IPR036328">
    <property type="entry name" value="MliC_sf"/>
</dbReference>
<dbReference type="eggNOG" id="COG3187">
    <property type="taxonomic scope" value="Bacteria"/>
</dbReference>
<organism evidence="7 8">
    <name type="scientific">Thauera aminoaromatica</name>
    <dbReference type="NCBI Taxonomy" id="164330"/>
    <lineage>
        <taxon>Bacteria</taxon>
        <taxon>Pseudomonadati</taxon>
        <taxon>Pseudomonadota</taxon>
        <taxon>Betaproteobacteria</taxon>
        <taxon>Rhodocyclales</taxon>
        <taxon>Zoogloeaceae</taxon>
        <taxon>Thauera</taxon>
    </lineage>
</organism>